<evidence type="ECO:0000313" key="6">
    <source>
        <dbReference type="Proteomes" id="UP000234483"/>
    </source>
</evidence>
<keyword evidence="3" id="KW-0998">Cell outer membrane</keyword>
<sequence>ARPGGAPRPGGGGGQAGGPGGMMRPGGAPGQGFLNVSLNHLWRLQDEVVIRDGMTPLDLLDGASLGRRGGTPRHEVNLQANLTKDGLGCGLRSAWRSATWVDGGPRGDDLFFADIPTVSLSGFADLGQRKDLVQRYDWLKGSRVTLAVDNLFDEKQQVRDDQGRTPQAYQEDYMDAMGRTVRLSLRKLL</sequence>
<feature type="non-terminal residue" evidence="5">
    <location>
        <position position="1"/>
    </location>
</feature>
<comment type="caution">
    <text evidence="5">The sequence shown here is derived from an EMBL/GenBank/DDBJ whole genome shotgun (WGS) entry which is preliminary data.</text>
</comment>
<dbReference type="GO" id="GO:0009279">
    <property type="term" value="C:cell outer membrane"/>
    <property type="evidence" value="ECO:0007669"/>
    <property type="project" value="UniProtKB-SubCell"/>
</dbReference>
<evidence type="ECO:0000256" key="1">
    <source>
        <dbReference type="ARBA" id="ARBA00004442"/>
    </source>
</evidence>
<dbReference type="Gene3D" id="2.40.170.20">
    <property type="entry name" value="TonB-dependent receptor, beta-barrel domain"/>
    <property type="match status" value="1"/>
</dbReference>
<feature type="region of interest" description="Disordered" evidence="4">
    <location>
        <begin position="1"/>
        <end position="28"/>
    </location>
</feature>
<comment type="subcellular location">
    <subcellularLocation>
        <location evidence="1">Cell outer membrane</location>
    </subcellularLocation>
</comment>
<proteinExistence type="predicted"/>
<organism evidence="5 6">
    <name type="scientific">Caulobacter flavus</name>
    <dbReference type="NCBI Taxonomy" id="1679497"/>
    <lineage>
        <taxon>Bacteria</taxon>
        <taxon>Pseudomonadati</taxon>
        <taxon>Pseudomonadota</taxon>
        <taxon>Alphaproteobacteria</taxon>
        <taxon>Caulobacterales</taxon>
        <taxon>Caulobacteraceae</taxon>
        <taxon>Caulobacter</taxon>
    </lineage>
</organism>
<protein>
    <submittedName>
        <fullName evidence="5">TonB-dependent receptor</fullName>
    </submittedName>
</protein>
<gene>
    <name evidence="5" type="ORF">CFHF_07910</name>
</gene>
<dbReference type="EMBL" id="PJRQ01000015">
    <property type="protein sequence ID" value="PLR17745.1"/>
    <property type="molecule type" value="Genomic_DNA"/>
</dbReference>
<dbReference type="Proteomes" id="UP000234483">
    <property type="component" value="Unassembled WGS sequence"/>
</dbReference>
<name>A0A2N5CVB6_9CAUL</name>
<evidence type="ECO:0000256" key="3">
    <source>
        <dbReference type="ARBA" id="ARBA00023237"/>
    </source>
</evidence>
<keyword evidence="2" id="KW-0472">Membrane</keyword>
<dbReference type="InterPro" id="IPR036942">
    <property type="entry name" value="Beta-barrel_TonB_sf"/>
</dbReference>
<evidence type="ECO:0000313" key="5">
    <source>
        <dbReference type="EMBL" id="PLR17745.1"/>
    </source>
</evidence>
<dbReference type="SUPFAM" id="SSF56935">
    <property type="entry name" value="Porins"/>
    <property type="match status" value="1"/>
</dbReference>
<keyword evidence="5" id="KW-0675">Receptor</keyword>
<evidence type="ECO:0000256" key="4">
    <source>
        <dbReference type="SAM" id="MobiDB-lite"/>
    </source>
</evidence>
<feature type="compositionally biased region" description="Gly residues" evidence="4">
    <location>
        <begin position="7"/>
        <end position="28"/>
    </location>
</feature>
<dbReference type="AlphaFoldDB" id="A0A2N5CVB6"/>
<reference evidence="5 6" key="1">
    <citation type="submission" date="2017-12" db="EMBL/GenBank/DDBJ databases">
        <title>The genome sequence of Caulobacter flavus CGMCC1 15093.</title>
        <authorList>
            <person name="Gao J."/>
            <person name="Mao X."/>
            <person name="Sun J."/>
        </authorList>
    </citation>
    <scope>NUCLEOTIDE SEQUENCE [LARGE SCALE GENOMIC DNA]</scope>
    <source>
        <strain evidence="5 6">CGMCC1 15093</strain>
    </source>
</reference>
<accession>A0A2N5CVB6</accession>
<evidence type="ECO:0000256" key="2">
    <source>
        <dbReference type="ARBA" id="ARBA00023136"/>
    </source>
</evidence>